<dbReference type="AlphaFoldDB" id="A0A318ES87"/>
<proteinExistence type="predicted"/>
<organism evidence="2 3">
    <name type="scientific">Lachnotalea glycerini</name>
    <dbReference type="NCBI Taxonomy" id="1763509"/>
    <lineage>
        <taxon>Bacteria</taxon>
        <taxon>Bacillati</taxon>
        <taxon>Bacillota</taxon>
        <taxon>Clostridia</taxon>
        <taxon>Lachnospirales</taxon>
        <taxon>Lachnospiraceae</taxon>
        <taxon>Lachnotalea</taxon>
    </lineage>
</organism>
<dbReference type="GO" id="GO:0003677">
    <property type="term" value="F:DNA binding"/>
    <property type="evidence" value="ECO:0007669"/>
    <property type="project" value="InterPro"/>
</dbReference>
<dbReference type="InterPro" id="IPR011010">
    <property type="entry name" value="DNA_brk_join_enz"/>
</dbReference>
<accession>A0A318ES87</accession>
<dbReference type="InterPro" id="IPR013762">
    <property type="entry name" value="Integrase-like_cat_sf"/>
</dbReference>
<gene>
    <name evidence="2" type="ORF">C8E03_102399</name>
</gene>
<name>A0A318ES87_9FIRM</name>
<dbReference type="SUPFAM" id="SSF56349">
    <property type="entry name" value="DNA breaking-rejoining enzymes"/>
    <property type="match status" value="1"/>
</dbReference>
<protein>
    <submittedName>
        <fullName evidence="2">Phage integrase family protein</fullName>
    </submittedName>
</protein>
<dbReference type="GO" id="GO:0006310">
    <property type="term" value="P:DNA recombination"/>
    <property type="evidence" value="ECO:0007669"/>
    <property type="project" value="UniProtKB-KW"/>
</dbReference>
<comment type="caution">
    <text evidence="2">The sequence shown here is derived from an EMBL/GenBank/DDBJ whole genome shotgun (WGS) entry which is preliminary data.</text>
</comment>
<dbReference type="Proteomes" id="UP000247523">
    <property type="component" value="Unassembled WGS sequence"/>
</dbReference>
<dbReference type="GO" id="GO:0015074">
    <property type="term" value="P:DNA integration"/>
    <property type="evidence" value="ECO:0007669"/>
    <property type="project" value="InterPro"/>
</dbReference>
<dbReference type="Gene3D" id="1.10.443.10">
    <property type="entry name" value="Intergrase catalytic core"/>
    <property type="match status" value="1"/>
</dbReference>
<evidence type="ECO:0000256" key="1">
    <source>
        <dbReference type="ARBA" id="ARBA00023172"/>
    </source>
</evidence>
<evidence type="ECO:0000313" key="3">
    <source>
        <dbReference type="Proteomes" id="UP000247523"/>
    </source>
</evidence>
<evidence type="ECO:0000313" key="2">
    <source>
        <dbReference type="EMBL" id="PXV93628.1"/>
    </source>
</evidence>
<reference evidence="2 3" key="1">
    <citation type="submission" date="2018-05" db="EMBL/GenBank/DDBJ databases">
        <title>Genomic Encyclopedia of Type Strains, Phase IV (KMG-IV): sequencing the most valuable type-strain genomes for metagenomic binning, comparative biology and taxonomic classification.</title>
        <authorList>
            <person name="Goeker M."/>
        </authorList>
    </citation>
    <scope>NUCLEOTIDE SEQUENCE [LARGE SCALE GENOMIC DNA]</scope>
    <source>
        <strain evidence="2 3">DSM 28816</strain>
    </source>
</reference>
<dbReference type="EMBL" id="QICS01000002">
    <property type="protein sequence ID" value="PXV93628.1"/>
    <property type="molecule type" value="Genomic_DNA"/>
</dbReference>
<keyword evidence="1" id="KW-0233">DNA recombination</keyword>
<sequence>MVKESTLCVSLQKFCNYAGVTYKSTHTCRRSYVTTCLDNDMKLAQVSANVGHKNKSTTLNTYYKCKNNYEDNMEIQNKIFILFIYILHIMTIEKIFKIAFR</sequence>